<evidence type="ECO:0000313" key="1">
    <source>
        <dbReference type="EMBL" id="OJI84263.1"/>
    </source>
</evidence>
<gene>
    <name evidence="1" type="ORF">ASPTUDRAFT_66355</name>
</gene>
<protein>
    <submittedName>
        <fullName evidence="1">Uncharacterized protein</fullName>
    </submittedName>
</protein>
<proteinExistence type="predicted"/>
<accession>A0A1L9N4J9</accession>
<organism evidence="1 2">
    <name type="scientific">Aspergillus tubingensis (strain CBS 134.48)</name>
    <dbReference type="NCBI Taxonomy" id="767770"/>
    <lineage>
        <taxon>Eukaryota</taxon>
        <taxon>Fungi</taxon>
        <taxon>Dikarya</taxon>
        <taxon>Ascomycota</taxon>
        <taxon>Pezizomycotina</taxon>
        <taxon>Eurotiomycetes</taxon>
        <taxon>Eurotiomycetidae</taxon>
        <taxon>Eurotiales</taxon>
        <taxon>Aspergillaceae</taxon>
        <taxon>Aspergillus</taxon>
        <taxon>Aspergillus subgen. Circumdati</taxon>
    </lineage>
</organism>
<name>A0A1L9N4J9_ASPTC</name>
<dbReference type="EMBL" id="KV878203">
    <property type="protein sequence ID" value="OJI84263.1"/>
    <property type="molecule type" value="Genomic_DNA"/>
</dbReference>
<keyword evidence="2" id="KW-1185">Reference proteome</keyword>
<dbReference type="Proteomes" id="UP000184304">
    <property type="component" value="Unassembled WGS sequence"/>
</dbReference>
<sequence>MPRYSSTSFDGNHDFIQSHAGISEQSMSQVLQQSPKGSNIHTHSRGQISISRMGMRQLSFSICQAHLVQRKSSDTDLSRTRLNLVSHARYDFISVVVIPLFRLRHERTWGGKQGHGSRIAMSELKLARQDVRNESWDWQDAPRLPLPGSGVIRWMARYKEKRAGVAPSYYPPITYRMPN</sequence>
<reference evidence="2" key="1">
    <citation type="journal article" date="2017" name="Genome Biol.">
        <title>Comparative genomics reveals high biological diversity and specific adaptations in the industrially and medically important fungal genus Aspergillus.</title>
        <authorList>
            <person name="de Vries R.P."/>
            <person name="Riley R."/>
            <person name="Wiebenga A."/>
            <person name="Aguilar-Osorio G."/>
            <person name="Amillis S."/>
            <person name="Uchima C.A."/>
            <person name="Anderluh G."/>
            <person name="Asadollahi M."/>
            <person name="Askin M."/>
            <person name="Barry K."/>
            <person name="Battaglia E."/>
            <person name="Bayram O."/>
            <person name="Benocci T."/>
            <person name="Braus-Stromeyer S.A."/>
            <person name="Caldana C."/>
            <person name="Canovas D."/>
            <person name="Cerqueira G.C."/>
            <person name="Chen F."/>
            <person name="Chen W."/>
            <person name="Choi C."/>
            <person name="Clum A."/>
            <person name="Dos Santos R.A."/>
            <person name="Damasio A.R."/>
            <person name="Diallinas G."/>
            <person name="Emri T."/>
            <person name="Fekete E."/>
            <person name="Flipphi M."/>
            <person name="Freyberg S."/>
            <person name="Gallo A."/>
            <person name="Gournas C."/>
            <person name="Habgood R."/>
            <person name="Hainaut M."/>
            <person name="Harispe M.L."/>
            <person name="Henrissat B."/>
            <person name="Hilden K.S."/>
            <person name="Hope R."/>
            <person name="Hossain A."/>
            <person name="Karabika E."/>
            <person name="Karaffa L."/>
            <person name="Karanyi Z."/>
            <person name="Krasevec N."/>
            <person name="Kuo A."/>
            <person name="Kusch H."/>
            <person name="LaButti K."/>
            <person name="Lagendijk E.L."/>
            <person name="Lapidus A."/>
            <person name="Levasseur A."/>
            <person name="Lindquist E."/>
            <person name="Lipzen A."/>
            <person name="Logrieco A.F."/>
            <person name="MacCabe A."/>
            <person name="Maekelae M.R."/>
            <person name="Malavazi I."/>
            <person name="Melin P."/>
            <person name="Meyer V."/>
            <person name="Mielnichuk N."/>
            <person name="Miskei M."/>
            <person name="Molnar A.P."/>
            <person name="Mule G."/>
            <person name="Ngan C.Y."/>
            <person name="Orejas M."/>
            <person name="Orosz E."/>
            <person name="Ouedraogo J.P."/>
            <person name="Overkamp K.M."/>
            <person name="Park H.-S."/>
            <person name="Perrone G."/>
            <person name="Piumi F."/>
            <person name="Punt P.J."/>
            <person name="Ram A.F."/>
            <person name="Ramon A."/>
            <person name="Rauscher S."/>
            <person name="Record E."/>
            <person name="Riano-Pachon D.M."/>
            <person name="Robert V."/>
            <person name="Roehrig J."/>
            <person name="Ruller R."/>
            <person name="Salamov A."/>
            <person name="Salih N.S."/>
            <person name="Samson R.A."/>
            <person name="Sandor E."/>
            <person name="Sanguinetti M."/>
            <person name="Schuetze T."/>
            <person name="Sepcic K."/>
            <person name="Shelest E."/>
            <person name="Sherlock G."/>
            <person name="Sophianopoulou V."/>
            <person name="Squina F.M."/>
            <person name="Sun H."/>
            <person name="Susca A."/>
            <person name="Todd R.B."/>
            <person name="Tsang A."/>
            <person name="Unkles S.E."/>
            <person name="van de Wiele N."/>
            <person name="van Rossen-Uffink D."/>
            <person name="Oliveira J.V."/>
            <person name="Vesth T.C."/>
            <person name="Visser J."/>
            <person name="Yu J.-H."/>
            <person name="Zhou M."/>
            <person name="Andersen M.R."/>
            <person name="Archer D.B."/>
            <person name="Baker S.E."/>
            <person name="Benoit I."/>
            <person name="Brakhage A.A."/>
            <person name="Braus G.H."/>
            <person name="Fischer R."/>
            <person name="Frisvad J.C."/>
            <person name="Goldman G.H."/>
            <person name="Houbraken J."/>
            <person name="Oakley B."/>
            <person name="Pocsi I."/>
            <person name="Scazzocchio C."/>
            <person name="Seiboth B."/>
            <person name="vanKuyk P.A."/>
            <person name="Wortman J."/>
            <person name="Dyer P.S."/>
            <person name="Grigoriev I.V."/>
        </authorList>
    </citation>
    <scope>NUCLEOTIDE SEQUENCE [LARGE SCALE GENOMIC DNA]</scope>
    <source>
        <strain evidence="2">CBS 134.48</strain>
    </source>
</reference>
<evidence type="ECO:0000313" key="2">
    <source>
        <dbReference type="Proteomes" id="UP000184304"/>
    </source>
</evidence>
<dbReference type="VEuPathDB" id="FungiDB:ASPTUDRAFT_66355"/>
<dbReference type="OrthoDB" id="10343457at2759"/>
<dbReference type="AlphaFoldDB" id="A0A1L9N4J9"/>